<accession>A0A1H2QMW4</accession>
<dbReference type="AlphaFoldDB" id="A0A1H2QMW4"/>
<dbReference type="InterPro" id="IPR051829">
    <property type="entry name" value="Multiheme_Cytochr_ET"/>
</dbReference>
<proteinExistence type="predicted"/>
<dbReference type="Gene3D" id="3.90.10.10">
    <property type="entry name" value="Cytochrome C3"/>
    <property type="match status" value="1"/>
</dbReference>
<dbReference type="SUPFAM" id="SSF48695">
    <property type="entry name" value="Multiheme cytochromes"/>
    <property type="match status" value="1"/>
</dbReference>
<feature type="domain" description="Cytochrome c-552/4" evidence="3">
    <location>
        <begin position="190"/>
        <end position="230"/>
    </location>
</feature>
<keyword evidence="2" id="KW-1133">Transmembrane helix</keyword>
<dbReference type="Proteomes" id="UP000199592">
    <property type="component" value="Unassembled WGS sequence"/>
</dbReference>
<dbReference type="InterPro" id="IPR023155">
    <property type="entry name" value="Cyt_c-552/4"/>
</dbReference>
<dbReference type="EMBL" id="FNMY01000001">
    <property type="protein sequence ID" value="SDW07769.1"/>
    <property type="molecule type" value="Genomic_DNA"/>
</dbReference>
<protein>
    <submittedName>
        <fullName evidence="4">Cytochrome c554 and c-prime</fullName>
    </submittedName>
</protein>
<gene>
    <name evidence="4" type="ORF">SAMN04487892_0271</name>
</gene>
<reference evidence="5" key="1">
    <citation type="submission" date="2016-10" db="EMBL/GenBank/DDBJ databases">
        <authorList>
            <person name="Varghese N."/>
            <person name="Submissions S."/>
        </authorList>
    </citation>
    <scope>NUCLEOTIDE SEQUENCE [LARGE SCALE GENOMIC DNA]</scope>
    <source>
        <strain evidence="5">DSM 25030</strain>
    </source>
</reference>
<keyword evidence="1" id="KW-0732">Signal</keyword>
<dbReference type="PANTHER" id="PTHR35038:SF8">
    <property type="entry name" value="C-TYPE POLYHEME CYTOCHROME OMCC"/>
    <property type="match status" value="1"/>
</dbReference>
<evidence type="ECO:0000313" key="4">
    <source>
        <dbReference type="EMBL" id="SDW07769.1"/>
    </source>
</evidence>
<dbReference type="STRING" id="1073328.SAMN05216294_1620"/>
<dbReference type="InterPro" id="IPR036280">
    <property type="entry name" value="Multihaem_cyt_sf"/>
</dbReference>
<dbReference type="CDD" id="cd08168">
    <property type="entry name" value="Cytochrom_C3"/>
    <property type="match status" value="1"/>
</dbReference>
<dbReference type="Pfam" id="PF13435">
    <property type="entry name" value="Cytochrome_C554"/>
    <property type="match status" value="1"/>
</dbReference>
<evidence type="ECO:0000256" key="1">
    <source>
        <dbReference type="ARBA" id="ARBA00022729"/>
    </source>
</evidence>
<dbReference type="PANTHER" id="PTHR35038">
    <property type="entry name" value="DISSIMILATORY SULFITE REDUCTASE SIRA"/>
    <property type="match status" value="1"/>
</dbReference>
<dbReference type="OrthoDB" id="9814800at2"/>
<dbReference type="Gene3D" id="1.10.1130.10">
    <property type="entry name" value="Flavocytochrome C3, Chain A"/>
    <property type="match status" value="1"/>
</dbReference>
<name>A0A1H2QMW4_9FLAO</name>
<feature type="transmembrane region" description="Helical" evidence="2">
    <location>
        <begin position="20"/>
        <end position="38"/>
    </location>
</feature>
<evidence type="ECO:0000256" key="2">
    <source>
        <dbReference type="SAM" id="Phobius"/>
    </source>
</evidence>
<organism evidence="4 5">
    <name type="scientific">Flagellimonas zhangzhouensis</name>
    <dbReference type="NCBI Taxonomy" id="1073328"/>
    <lineage>
        <taxon>Bacteria</taxon>
        <taxon>Pseudomonadati</taxon>
        <taxon>Bacteroidota</taxon>
        <taxon>Flavobacteriia</taxon>
        <taxon>Flavobacteriales</taxon>
        <taxon>Flavobacteriaceae</taxon>
        <taxon>Flagellimonas</taxon>
    </lineage>
</organism>
<keyword evidence="2" id="KW-0812">Transmembrane</keyword>
<evidence type="ECO:0000259" key="3">
    <source>
        <dbReference type="Pfam" id="PF13435"/>
    </source>
</evidence>
<keyword evidence="2" id="KW-0472">Membrane</keyword>
<sequence>MVAFSTNLEFAHVFSRLNKSTYILIFVAILVVAGVFYFNQEKEEYFTVSESLPIHYNGEHFAGSETCIACHQDIYQSHIQTAHYNTSAVASVETLKGSFNGSAQEVELIDGKAQILQEGDGFYQTIHSKTTDKLLDRSRLDIVVGSGVKGQSYLTFKGDSLYQLQVSYFTLIDDFINSPGYPNYKYTRAVTDNCVKCHVTFAKNEDPKGISNVYDRESFMLGIDCERCHGPLQKHVDFNTGNLNSTSIDPVVLIDSLSRQLQMDNCVQCHSGLRAIQIKENPFSFMVGDQLDTYAKNYNFGRPQAELDVHGNQYGLLKSSECFKNSETLSCTTCHDPHKKQRGDYDHFNSKCIECHAAPKNLHNNSGFDAANLTDCIGCHMPLFPSQTMKVKLEENAEETSVDIRTHLIGIYMDQVLQNGKE</sequence>
<keyword evidence="5" id="KW-1185">Reference proteome</keyword>
<evidence type="ECO:0000313" key="5">
    <source>
        <dbReference type="Proteomes" id="UP000199592"/>
    </source>
</evidence>